<dbReference type="InterPro" id="IPR008775">
    <property type="entry name" value="Phytyl_CoA_dOase-like"/>
</dbReference>
<dbReference type="PANTHER" id="PTHR40128">
    <property type="entry name" value="EXPRESSED PROTEIN"/>
    <property type="match status" value="1"/>
</dbReference>
<reference evidence="2 3" key="1">
    <citation type="submission" date="2019-11" db="EMBL/GenBank/DDBJ databases">
        <authorList>
            <person name="Li X.-J."/>
            <person name="Feng X.-M."/>
        </authorList>
    </citation>
    <scope>NUCLEOTIDE SEQUENCE [LARGE SCALE GENOMIC DNA]</scope>
    <source>
        <strain evidence="2 3">XMNu-373</strain>
    </source>
</reference>
<sequence length="305" mass="33166">MSAPSLTGREPVASAGTLHAREVTLQNAHLGELRRTDPAAGVTEMLRRLGDDGYLYLPEFHHPDEVRAVRADVATRFAAEGLLDSGALPERLMPTEALTGPRVRADLARASAPLTELLYGGRTAALHEALLGEPIVHFEYTWLRVVPPGLGTAPHGDGVFMNRGSQRLRTTWTPLSDAGFEVGGLIILEGSHQLPEITEDYGRRDVDAYCENKGETPGSWDGSLSHDPAALREKLGGRWLTADFRAGDIIVFGMFTVHGSLDNTSDQVRMSTDSRYQPASEPADERWIGPEPIAHGPDAKRAFIC</sequence>
<feature type="compositionally biased region" description="Polar residues" evidence="1">
    <location>
        <begin position="264"/>
        <end position="277"/>
    </location>
</feature>
<feature type="region of interest" description="Disordered" evidence="1">
    <location>
        <begin position="264"/>
        <end position="292"/>
    </location>
</feature>
<dbReference type="Proteomes" id="UP000460435">
    <property type="component" value="Unassembled WGS sequence"/>
</dbReference>
<dbReference type="SUPFAM" id="SSF51197">
    <property type="entry name" value="Clavaminate synthase-like"/>
    <property type="match status" value="1"/>
</dbReference>
<organism evidence="2 3">
    <name type="scientific">Phytoactinopolyspora mesophila</name>
    <dbReference type="NCBI Taxonomy" id="2650750"/>
    <lineage>
        <taxon>Bacteria</taxon>
        <taxon>Bacillati</taxon>
        <taxon>Actinomycetota</taxon>
        <taxon>Actinomycetes</taxon>
        <taxon>Jiangellales</taxon>
        <taxon>Jiangellaceae</taxon>
        <taxon>Phytoactinopolyspora</taxon>
    </lineage>
</organism>
<dbReference type="Pfam" id="PF05721">
    <property type="entry name" value="PhyH"/>
    <property type="match status" value="1"/>
</dbReference>
<gene>
    <name evidence="2" type="ORF">F7O44_21010</name>
</gene>
<evidence type="ECO:0000256" key="1">
    <source>
        <dbReference type="SAM" id="MobiDB-lite"/>
    </source>
</evidence>
<evidence type="ECO:0000313" key="2">
    <source>
        <dbReference type="EMBL" id="NDL59554.1"/>
    </source>
</evidence>
<accession>A0A7K3M8F1</accession>
<keyword evidence="3" id="KW-1185">Reference proteome</keyword>
<dbReference type="Gene3D" id="2.60.120.620">
    <property type="entry name" value="q2cbj1_9rhob like domain"/>
    <property type="match status" value="1"/>
</dbReference>
<dbReference type="AlphaFoldDB" id="A0A7K3M8F1"/>
<protein>
    <recommendedName>
        <fullName evidence="4">Phytanoyl-CoA dioxygenase</fullName>
    </recommendedName>
</protein>
<dbReference type="RefSeq" id="WP_162452270.1">
    <property type="nucleotide sequence ID" value="NZ_WLZY01000008.1"/>
</dbReference>
<dbReference type="GO" id="GO:0016706">
    <property type="term" value="F:2-oxoglutarate-dependent dioxygenase activity"/>
    <property type="evidence" value="ECO:0007669"/>
    <property type="project" value="UniProtKB-ARBA"/>
</dbReference>
<comment type="caution">
    <text evidence="2">The sequence shown here is derived from an EMBL/GenBank/DDBJ whole genome shotgun (WGS) entry which is preliminary data.</text>
</comment>
<dbReference type="EMBL" id="WLZY01000008">
    <property type="protein sequence ID" value="NDL59554.1"/>
    <property type="molecule type" value="Genomic_DNA"/>
</dbReference>
<evidence type="ECO:0008006" key="4">
    <source>
        <dbReference type="Google" id="ProtNLM"/>
    </source>
</evidence>
<proteinExistence type="predicted"/>
<name>A0A7K3M8F1_9ACTN</name>
<dbReference type="PANTHER" id="PTHR40128:SF1">
    <property type="entry name" value="PHYTANOYL-COA HYDROXYLASE"/>
    <property type="match status" value="1"/>
</dbReference>
<evidence type="ECO:0000313" key="3">
    <source>
        <dbReference type="Proteomes" id="UP000460435"/>
    </source>
</evidence>